<feature type="region of interest" description="Disordered" evidence="2">
    <location>
        <begin position="499"/>
        <end position="527"/>
    </location>
</feature>
<feature type="domain" description="DEP" evidence="4">
    <location>
        <begin position="222"/>
        <end position="308"/>
    </location>
</feature>
<dbReference type="PROSITE" id="PS50186">
    <property type="entry name" value="DEP"/>
    <property type="match status" value="1"/>
</dbReference>
<dbReference type="InterPro" id="IPR036305">
    <property type="entry name" value="RGS_sf"/>
</dbReference>
<proteinExistence type="predicted"/>
<feature type="domain" description="RGS" evidence="3">
    <location>
        <begin position="346"/>
        <end position="488"/>
    </location>
</feature>
<organism evidence="5 6">
    <name type="scientific">Lithohypha guttulata</name>
    <dbReference type="NCBI Taxonomy" id="1690604"/>
    <lineage>
        <taxon>Eukaryota</taxon>
        <taxon>Fungi</taxon>
        <taxon>Dikarya</taxon>
        <taxon>Ascomycota</taxon>
        <taxon>Pezizomycotina</taxon>
        <taxon>Eurotiomycetes</taxon>
        <taxon>Chaetothyriomycetidae</taxon>
        <taxon>Chaetothyriales</taxon>
        <taxon>Trichomeriaceae</taxon>
        <taxon>Lithohypha</taxon>
    </lineage>
</organism>
<dbReference type="EMBL" id="JAVRRG010000050">
    <property type="protein sequence ID" value="KAK5092910.1"/>
    <property type="molecule type" value="Genomic_DNA"/>
</dbReference>
<accession>A0ABR0KAX9</accession>
<evidence type="ECO:0000313" key="5">
    <source>
        <dbReference type="EMBL" id="KAK5092910.1"/>
    </source>
</evidence>
<dbReference type="PANTHER" id="PTHR10845">
    <property type="entry name" value="REGULATOR OF G PROTEIN SIGNALING"/>
    <property type="match status" value="1"/>
</dbReference>
<evidence type="ECO:0000259" key="3">
    <source>
        <dbReference type="PROSITE" id="PS50132"/>
    </source>
</evidence>
<dbReference type="PROSITE" id="PS50132">
    <property type="entry name" value="RGS"/>
    <property type="match status" value="1"/>
</dbReference>
<dbReference type="Gene3D" id="1.10.10.10">
    <property type="entry name" value="Winged helix-like DNA-binding domain superfamily/Winged helix DNA-binding domain"/>
    <property type="match status" value="2"/>
</dbReference>
<dbReference type="InterPro" id="IPR000591">
    <property type="entry name" value="DEP_dom"/>
</dbReference>
<dbReference type="PRINTS" id="PR01301">
    <property type="entry name" value="RGSPROTEIN"/>
</dbReference>
<dbReference type="PANTHER" id="PTHR10845:SF192">
    <property type="entry name" value="DOUBLE HIT, ISOFORM B"/>
    <property type="match status" value="1"/>
</dbReference>
<dbReference type="SMART" id="SM00049">
    <property type="entry name" value="DEP"/>
    <property type="match status" value="2"/>
</dbReference>
<evidence type="ECO:0000256" key="1">
    <source>
        <dbReference type="ARBA" id="ARBA00022700"/>
    </source>
</evidence>
<dbReference type="InterPro" id="IPR036388">
    <property type="entry name" value="WH-like_DNA-bd_sf"/>
</dbReference>
<evidence type="ECO:0000313" key="6">
    <source>
        <dbReference type="Proteomes" id="UP001345013"/>
    </source>
</evidence>
<dbReference type="SUPFAM" id="SSF46785">
    <property type="entry name" value="Winged helix' DNA-binding domain"/>
    <property type="match status" value="2"/>
</dbReference>
<dbReference type="SMART" id="SM00315">
    <property type="entry name" value="RGS"/>
    <property type="match status" value="1"/>
</dbReference>
<dbReference type="Pfam" id="PF00610">
    <property type="entry name" value="DEP"/>
    <property type="match status" value="1"/>
</dbReference>
<protein>
    <submittedName>
        <fullName evidence="5">Uncharacterized protein</fullName>
    </submittedName>
</protein>
<feature type="compositionally biased region" description="Polar residues" evidence="2">
    <location>
        <begin position="514"/>
        <end position="527"/>
    </location>
</feature>
<dbReference type="InterPro" id="IPR036390">
    <property type="entry name" value="WH_DNA-bd_sf"/>
</dbReference>
<reference evidence="5 6" key="1">
    <citation type="submission" date="2023-08" db="EMBL/GenBank/DDBJ databases">
        <title>Black Yeasts Isolated from many extreme environments.</title>
        <authorList>
            <person name="Coleine C."/>
            <person name="Stajich J.E."/>
            <person name="Selbmann L."/>
        </authorList>
    </citation>
    <scope>NUCLEOTIDE SEQUENCE [LARGE SCALE GENOMIC DNA]</scope>
    <source>
        <strain evidence="5 6">CCFEE 5885</strain>
    </source>
</reference>
<comment type="caution">
    <text evidence="5">The sequence shown here is derived from an EMBL/GenBank/DDBJ whole genome shotgun (WGS) entry which is preliminary data.</text>
</comment>
<gene>
    <name evidence="5" type="ORF">LTR24_004705</name>
</gene>
<dbReference type="SUPFAM" id="SSF48097">
    <property type="entry name" value="Regulator of G-protein signaling, RGS"/>
    <property type="match status" value="1"/>
</dbReference>
<evidence type="ECO:0000256" key="2">
    <source>
        <dbReference type="SAM" id="MobiDB-lite"/>
    </source>
</evidence>
<dbReference type="Pfam" id="PF00615">
    <property type="entry name" value="RGS"/>
    <property type="match status" value="1"/>
</dbReference>
<keyword evidence="6" id="KW-1185">Reference proteome</keyword>
<sequence length="527" mass="59742">MTAAEKSSSKMHQTSSKILRMTDDDRPFTRDFKDLFATLVTSLPLTAHRVRFQKVEETFLSEEAITNLGSLKFSQSNRIPDPNNPSRWVVTTTTTTFSMAKEMARQVCQRFVDARFIESAEGKNHTSFPTKGALWQLTPKGISILKQFCDGNGIEARHIEPLLRKHQMQIVVLERDLETDKLMQDKTTLEVVFRRMCGADGPNLKASTAQSDSDSVSEYASGLVGVKMARDRRVYDKIVPYTFTGKAASDWLLDCCTMVDRREAYELCELFVKWQLMAPVVEDRNFTRQFPAATHFQPTKYAIYAVTEKGQRVCGWLARPPSTDSDESLEANKEKKKMPKDTNMNRFTMIVSDSALRMLFREHLRASLCEENLNFWLDVRQFMSQYRTQEKLGRLNKPEVVKECLATSYGLYNSFLAAGAPSELNIDHSLRNRLDARMTQTETDEASLRGGLENVVELIELASMSVAKLMASDSVPKFLRDPKYQSIIREHQLDTNLAQRALSPAPSPGPNDKPSLSRSSTNRVGKP</sequence>
<dbReference type="InterPro" id="IPR044926">
    <property type="entry name" value="RGS_subdomain_2"/>
</dbReference>
<keyword evidence="1" id="KW-0734">Signal transduction inhibitor</keyword>
<dbReference type="Gene3D" id="1.10.167.10">
    <property type="entry name" value="Regulator of G-protein Signalling 4, domain 2"/>
    <property type="match status" value="1"/>
</dbReference>
<dbReference type="InterPro" id="IPR058855">
    <property type="entry name" value="RGS1/SST2-like_Fungal-DR"/>
</dbReference>
<dbReference type="InterPro" id="IPR016137">
    <property type="entry name" value="RGS"/>
</dbReference>
<name>A0ABR0KAX9_9EURO</name>
<dbReference type="CDD" id="cd04450">
    <property type="entry name" value="DEP_RGS7-like"/>
    <property type="match status" value="1"/>
</dbReference>
<dbReference type="Proteomes" id="UP001345013">
    <property type="component" value="Unassembled WGS sequence"/>
</dbReference>
<evidence type="ECO:0000259" key="4">
    <source>
        <dbReference type="PROSITE" id="PS50186"/>
    </source>
</evidence>
<dbReference type="Pfam" id="PF25889">
    <property type="entry name" value="WHD_Fungal_DR"/>
    <property type="match status" value="1"/>
</dbReference>